<protein>
    <submittedName>
        <fullName evidence="4">LysM peptidoglycan-binding domain-containing protein</fullName>
    </submittedName>
</protein>
<dbReference type="PANTHER" id="PTHR21666">
    <property type="entry name" value="PEPTIDASE-RELATED"/>
    <property type="match status" value="1"/>
</dbReference>
<dbReference type="PROSITE" id="PS51782">
    <property type="entry name" value="LYSM"/>
    <property type="match status" value="2"/>
</dbReference>
<dbReference type="Pfam" id="PF01551">
    <property type="entry name" value="Peptidase_M23"/>
    <property type="match status" value="1"/>
</dbReference>
<organism evidence="4 5">
    <name type="scientific">Paracoccus maritimus</name>
    <dbReference type="NCBI Taxonomy" id="2933292"/>
    <lineage>
        <taxon>Bacteria</taxon>
        <taxon>Pseudomonadati</taxon>
        <taxon>Pseudomonadota</taxon>
        <taxon>Alphaproteobacteria</taxon>
        <taxon>Rhodobacterales</taxon>
        <taxon>Paracoccaceae</taxon>
        <taxon>Paracoccus</taxon>
    </lineage>
</organism>
<sequence>MSRTPLLAAGGCAVLALLASCGPNASFDPDLRRWMPGALNTADAAARAAPRPQPDSRGVISFPDYQVAIARSGDTPASIASRLGLTADELARHNALPIDATLEEGATLVLPRRVAAGSPASGTSTTGLVTDPFAGQGVRQRDVPGRSNAPSGGGTPPAAATAQPGQHVVSAGETAWSISRKYGVSVQDLASWNGLPSSMNVRVGQRLMIPVAGQKPPDPAQVTTAPGTGSPTPKPPSSAEALPKQDTRPAAAPVPDAPATNMGADRTAASDGGRFAMPVSGAIIRVYEKGKNDGIDIAAPAGTSVKAAGSGTVAAITRDTAGVPIVVVRHGDGLMTVYTGLASLNVAKGDQLSSGQSLGTAGDGGFVHFEVRRGFESVDPEDYLG</sequence>
<feature type="region of interest" description="Disordered" evidence="1">
    <location>
        <begin position="116"/>
        <end position="168"/>
    </location>
</feature>
<dbReference type="InterPro" id="IPR018392">
    <property type="entry name" value="LysM"/>
</dbReference>
<name>A0ABT2KAD4_9RHOB</name>
<feature type="signal peptide" evidence="2">
    <location>
        <begin position="1"/>
        <end position="25"/>
    </location>
</feature>
<dbReference type="InterPro" id="IPR036779">
    <property type="entry name" value="LysM_dom_sf"/>
</dbReference>
<dbReference type="InterPro" id="IPR050570">
    <property type="entry name" value="Cell_wall_metabolism_enzyme"/>
</dbReference>
<feature type="compositionally biased region" description="Low complexity" evidence="1">
    <location>
        <begin position="156"/>
        <end position="166"/>
    </location>
</feature>
<gene>
    <name evidence="4" type="ORF">MU516_11510</name>
</gene>
<dbReference type="RefSeq" id="WP_260277357.1">
    <property type="nucleotide sequence ID" value="NZ_JANAVZ010000006.1"/>
</dbReference>
<dbReference type="PANTHER" id="PTHR21666:SF270">
    <property type="entry name" value="MUREIN HYDROLASE ACTIVATOR ENVC"/>
    <property type="match status" value="1"/>
</dbReference>
<evidence type="ECO:0000256" key="1">
    <source>
        <dbReference type="SAM" id="MobiDB-lite"/>
    </source>
</evidence>
<feature type="domain" description="LysM" evidence="3">
    <location>
        <begin position="165"/>
        <end position="209"/>
    </location>
</feature>
<dbReference type="PROSITE" id="PS51257">
    <property type="entry name" value="PROKAR_LIPOPROTEIN"/>
    <property type="match status" value="1"/>
</dbReference>
<dbReference type="Gene3D" id="3.10.350.10">
    <property type="entry name" value="LysM domain"/>
    <property type="match status" value="2"/>
</dbReference>
<dbReference type="InterPro" id="IPR016047">
    <property type="entry name" value="M23ase_b-sheet_dom"/>
</dbReference>
<dbReference type="EMBL" id="JANAVZ010000006">
    <property type="protein sequence ID" value="MCT4333490.1"/>
    <property type="molecule type" value="Genomic_DNA"/>
</dbReference>
<feature type="domain" description="LysM" evidence="3">
    <location>
        <begin position="66"/>
        <end position="110"/>
    </location>
</feature>
<comment type="caution">
    <text evidence="4">The sequence shown here is derived from an EMBL/GenBank/DDBJ whole genome shotgun (WGS) entry which is preliminary data.</text>
</comment>
<dbReference type="Gene3D" id="2.70.70.10">
    <property type="entry name" value="Glucose Permease (Domain IIA)"/>
    <property type="match status" value="1"/>
</dbReference>
<dbReference type="SMART" id="SM00257">
    <property type="entry name" value="LysM"/>
    <property type="match status" value="2"/>
</dbReference>
<evidence type="ECO:0000259" key="3">
    <source>
        <dbReference type="PROSITE" id="PS51782"/>
    </source>
</evidence>
<evidence type="ECO:0000313" key="4">
    <source>
        <dbReference type="EMBL" id="MCT4333490.1"/>
    </source>
</evidence>
<evidence type="ECO:0000313" key="5">
    <source>
        <dbReference type="Proteomes" id="UP001320702"/>
    </source>
</evidence>
<dbReference type="InterPro" id="IPR011055">
    <property type="entry name" value="Dup_hybrid_motif"/>
</dbReference>
<evidence type="ECO:0000256" key="2">
    <source>
        <dbReference type="SAM" id="SignalP"/>
    </source>
</evidence>
<keyword evidence="2" id="KW-0732">Signal</keyword>
<dbReference type="SUPFAM" id="SSF54106">
    <property type="entry name" value="LysM domain"/>
    <property type="match status" value="2"/>
</dbReference>
<dbReference type="CDD" id="cd12797">
    <property type="entry name" value="M23_peptidase"/>
    <property type="match status" value="1"/>
</dbReference>
<reference evidence="4 5" key="1">
    <citation type="submission" date="2022-04" db="EMBL/GenBank/DDBJ databases">
        <title>Paracoccus sp. YLB-12 draft genome sequence.</title>
        <authorList>
            <person name="Yu L."/>
        </authorList>
    </citation>
    <scope>NUCLEOTIDE SEQUENCE [LARGE SCALE GENOMIC DNA]</scope>
    <source>
        <strain evidence="4 5">YLB-12</strain>
    </source>
</reference>
<accession>A0ABT2KAD4</accession>
<keyword evidence="5" id="KW-1185">Reference proteome</keyword>
<dbReference type="CDD" id="cd00118">
    <property type="entry name" value="LysM"/>
    <property type="match status" value="2"/>
</dbReference>
<feature type="chain" id="PRO_5046191983" evidence="2">
    <location>
        <begin position="26"/>
        <end position="385"/>
    </location>
</feature>
<dbReference type="Proteomes" id="UP001320702">
    <property type="component" value="Unassembled WGS sequence"/>
</dbReference>
<feature type="region of interest" description="Disordered" evidence="1">
    <location>
        <begin position="211"/>
        <end position="272"/>
    </location>
</feature>
<dbReference type="Pfam" id="PF01476">
    <property type="entry name" value="LysM"/>
    <property type="match status" value="2"/>
</dbReference>
<dbReference type="SUPFAM" id="SSF51261">
    <property type="entry name" value="Duplicated hybrid motif"/>
    <property type="match status" value="1"/>
</dbReference>
<feature type="compositionally biased region" description="Low complexity" evidence="1">
    <location>
        <begin position="249"/>
        <end position="259"/>
    </location>
</feature>
<proteinExistence type="predicted"/>